<reference evidence="1 2" key="1">
    <citation type="submission" date="2017-06" db="EMBL/GenBank/DDBJ databases">
        <authorList>
            <person name="Kim H.J."/>
            <person name="Triplett B.A."/>
        </authorList>
    </citation>
    <scope>NUCLEOTIDE SEQUENCE [LARGE SCALE GENOMIC DNA]</scope>
    <source>
        <strain evidence="1 2">DSM 25597</strain>
    </source>
</reference>
<dbReference type="AlphaFoldDB" id="A0A239DBP0"/>
<evidence type="ECO:0000313" key="1">
    <source>
        <dbReference type="EMBL" id="SNS29785.1"/>
    </source>
</evidence>
<proteinExistence type="predicted"/>
<protein>
    <recommendedName>
        <fullName evidence="3">Metallo-peptidase family M12B Reprolysin-like</fullName>
    </recommendedName>
</protein>
<organism evidence="1 2">
    <name type="scientific">Dokdonia pacifica</name>
    <dbReference type="NCBI Taxonomy" id="1627892"/>
    <lineage>
        <taxon>Bacteria</taxon>
        <taxon>Pseudomonadati</taxon>
        <taxon>Bacteroidota</taxon>
        <taxon>Flavobacteriia</taxon>
        <taxon>Flavobacteriales</taxon>
        <taxon>Flavobacteriaceae</taxon>
        <taxon>Dokdonia</taxon>
    </lineage>
</organism>
<dbReference type="SUPFAM" id="SSF55486">
    <property type="entry name" value="Metalloproteases ('zincins'), catalytic domain"/>
    <property type="match status" value="1"/>
</dbReference>
<sequence length="819" mass="89615">MKATFKENILVKLQGNLQVNSEEEGKRNFIEGEMKLQIVEKHDKSVCIKLAKLGWYGLGVASKGKNTGKISGMAHFGKSTIKREKEGLSFTIQTTSDIVYKAIEDELGVNWISDHVTTVESEIFETIVSGKFDVSSDNEGKYQLRDLTITMRYKNGGIRLVDSLYLYQKRPSTFLLAGSTFGDIGNIGNCHPDLEVNERTLTIQPVGYRSSTADTSPTGQSLAVQMASATNIWGKCCINFNVLPIHIITDATLKTSSNITNIRASYASPNANAIEVFFVDNNLPSIGGGVANACNSILGNVVMSDNNAGNPQLLSHELGHILGLGHPGATFTGCTEPDDNTVMTPSNSPNNPNSTNNTHWNCINVANPALSTSTNTCCLMHDIPDTVLKDFPEDTGTESNPGFPGRNFYSMSNVWNRQANAAGGLNADGTPDHENPAKFEMDGVTLHTNYLFAKVDVLENLRVRDAEVRFYLKHPGAGGGAANLQLLGAAPITGTLTPGTTQTVSLPWTVPNGSPTHSCVFAVVHTPAEPSEDITALNWNQTEQLVRDDNDWAQRNLTIESTLMNFGNIAEEQLSFQPIIIDYPDEKGLKTVPLQIEATIAENKAIDAVELVFPSMDKCIMVKPGENLTVEITDSLRPGTKVLMIARAKMNKASVDIGNVQEAVGITPILGDTKIVGYGFSLKTGKNSNAISQLIDRIQGAFADFGEIAGPSNWDCLCKELQEIRRNGCSSSTTLTMLFRDKVDSLKKLQETLLKNAEEAYLFADMDYAYEKLYRTIENQESDAHSFDAIRDLINRFETLNWCLYLSYRETPLLQDEAC</sequence>
<dbReference type="GO" id="GO:0008237">
    <property type="term" value="F:metallopeptidase activity"/>
    <property type="evidence" value="ECO:0007669"/>
    <property type="project" value="InterPro"/>
</dbReference>
<accession>A0A239DBP0</accession>
<dbReference type="EMBL" id="FZNY01000010">
    <property type="protein sequence ID" value="SNS29785.1"/>
    <property type="molecule type" value="Genomic_DNA"/>
</dbReference>
<evidence type="ECO:0000313" key="2">
    <source>
        <dbReference type="Proteomes" id="UP000198379"/>
    </source>
</evidence>
<dbReference type="Gene3D" id="3.40.390.10">
    <property type="entry name" value="Collagenase (Catalytic Domain)"/>
    <property type="match status" value="1"/>
</dbReference>
<dbReference type="Proteomes" id="UP000198379">
    <property type="component" value="Unassembled WGS sequence"/>
</dbReference>
<dbReference type="InterPro" id="IPR024079">
    <property type="entry name" value="MetalloPept_cat_dom_sf"/>
</dbReference>
<dbReference type="RefSeq" id="WP_089373714.1">
    <property type="nucleotide sequence ID" value="NZ_BMEP01000010.1"/>
</dbReference>
<name>A0A239DBP0_9FLAO</name>
<evidence type="ECO:0008006" key="3">
    <source>
        <dbReference type="Google" id="ProtNLM"/>
    </source>
</evidence>
<keyword evidence="2" id="KW-1185">Reference proteome</keyword>
<gene>
    <name evidence="1" type="ORF">SAMN06265376_11090</name>
</gene>
<dbReference type="OrthoDB" id="1439291at2"/>